<name>A0A1V9XE39_9ACAR</name>
<dbReference type="AlphaFoldDB" id="A0A1V9XE39"/>
<dbReference type="PROSITE" id="PS50104">
    <property type="entry name" value="TIR"/>
    <property type="match status" value="1"/>
</dbReference>
<dbReference type="Gene3D" id="3.80.10.10">
    <property type="entry name" value="Ribonuclease Inhibitor"/>
    <property type="match status" value="7"/>
</dbReference>
<comment type="subcellular location">
    <subcellularLocation>
        <location evidence="1">Cell membrane</location>
    </subcellularLocation>
</comment>
<evidence type="ECO:0000259" key="12">
    <source>
        <dbReference type="PROSITE" id="PS50104"/>
    </source>
</evidence>
<dbReference type="Pfam" id="PF13855">
    <property type="entry name" value="LRR_8"/>
    <property type="match status" value="5"/>
</dbReference>
<dbReference type="InterPro" id="IPR035897">
    <property type="entry name" value="Toll_tir_struct_dom_sf"/>
</dbReference>
<evidence type="ECO:0000256" key="4">
    <source>
        <dbReference type="ARBA" id="ARBA00022614"/>
    </source>
</evidence>
<feature type="transmembrane region" description="Helical" evidence="10">
    <location>
        <begin position="988"/>
        <end position="1015"/>
    </location>
</feature>
<dbReference type="EMBL" id="MNPL01013505">
    <property type="protein sequence ID" value="OQR71807.1"/>
    <property type="molecule type" value="Genomic_DNA"/>
</dbReference>
<dbReference type="InterPro" id="IPR000157">
    <property type="entry name" value="TIR_dom"/>
</dbReference>
<keyword evidence="9 10" id="KW-0472">Membrane</keyword>
<dbReference type="OrthoDB" id="2015831at2759"/>
<evidence type="ECO:0000256" key="10">
    <source>
        <dbReference type="SAM" id="Phobius"/>
    </source>
</evidence>
<dbReference type="InParanoid" id="A0A1V9XE39"/>
<feature type="domain" description="TIR" evidence="12">
    <location>
        <begin position="1041"/>
        <end position="1177"/>
    </location>
</feature>
<keyword evidence="4" id="KW-0433">Leucine-rich repeat</keyword>
<keyword evidence="3" id="KW-1003">Cell membrane</keyword>
<dbReference type="SMART" id="SM00365">
    <property type="entry name" value="LRR_SD22"/>
    <property type="match status" value="9"/>
</dbReference>
<evidence type="ECO:0000256" key="1">
    <source>
        <dbReference type="ARBA" id="ARBA00004236"/>
    </source>
</evidence>
<gene>
    <name evidence="13" type="ORF">BIW11_01432</name>
</gene>
<dbReference type="SMART" id="SM00255">
    <property type="entry name" value="TIR"/>
    <property type="match status" value="1"/>
</dbReference>
<dbReference type="FunFam" id="3.40.50.10140:FF:000021">
    <property type="entry name" value="Toll receptor 13"/>
    <property type="match status" value="1"/>
</dbReference>
<dbReference type="SMART" id="SM00364">
    <property type="entry name" value="LRR_BAC"/>
    <property type="match status" value="9"/>
</dbReference>
<dbReference type="FunFam" id="3.80.10.10:FF:001438">
    <property type="entry name" value="Uncharacterized protein"/>
    <property type="match status" value="1"/>
</dbReference>
<dbReference type="Pfam" id="PF13516">
    <property type="entry name" value="LRR_6"/>
    <property type="match status" value="2"/>
</dbReference>
<evidence type="ECO:0000313" key="13">
    <source>
        <dbReference type="EMBL" id="OQR71807.1"/>
    </source>
</evidence>
<comment type="similarity">
    <text evidence="2">Belongs to the Toll-like receptor family.</text>
</comment>
<dbReference type="PANTHER" id="PTHR45712:SF22">
    <property type="entry name" value="INSULIN-LIKE GROWTH FACTOR-BINDING PROTEIN COMPLEX ACID LABILE SUBUNIT"/>
    <property type="match status" value="1"/>
</dbReference>
<dbReference type="STRING" id="418985.A0A1V9XE39"/>
<keyword evidence="7" id="KW-0677">Repeat</keyword>
<comment type="caution">
    <text evidence="13">The sequence shown here is derived from an EMBL/GenBank/DDBJ whole genome shotgun (WGS) entry which is preliminary data.</text>
</comment>
<evidence type="ECO:0000256" key="8">
    <source>
        <dbReference type="ARBA" id="ARBA00022989"/>
    </source>
</evidence>
<dbReference type="InterPro" id="IPR003591">
    <property type="entry name" value="Leu-rich_rpt_typical-subtyp"/>
</dbReference>
<dbReference type="PROSITE" id="PS51450">
    <property type="entry name" value="LRR"/>
    <property type="match status" value="4"/>
</dbReference>
<evidence type="ECO:0000256" key="2">
    <source>
        <dbReference type="ARBA" id="ARBA00009634"/>
    </source>
</evidence>
<dbReference type="GO" id="GO:0005886">
    <property type="term" value="C:plasma membrane"/>
    <property type="evidence" value="ECO:0007669"/>
    <property type="project" value="UniProtKB-SubCell"/>
</dbReference>
<dbReference type="PRINTS" id="PR01537">
    <property type="entry name" value="INTRLKN1R1F"/>
</dbReference>
<accession>A0A1V9XE39</accession>
<keyword evidence="6 11" id="KW-0732">Signal</keyword>
<dbReference type="Proteomes" id="UP000192247">
    <property type="component" value="Unassembled WGS sequence"/>
</dbReference>
<evidence type="ECO:0000256" key="9">
    <source>
        <dbReference type="ARBA" id="ARBA00023136"/>
    </source>
</evidence>
<reference evidence="13 14" key="1">
    <citation type="journal article" date="2017" name="Gigascience">
        <title>Draft genome of the honey bee ectoparasitic mite, Tropilaelaps mercedesae, is shaped by the parasitic life history.</title>
        <authorList>
            <person name="Dong X."/>
            <person name="Armstrong S.D."/>
            <person name="Xia D."/>
            <person name="Makepeace B.L."/>
            <person name="Darby A.C."/>
            <person name="Kadowaki T."/>
        </authorList>
    </citation>
    <scope>NUCLEOTIDE SEQUENCE [LARGE SCALE GENOMIC DNA]</scope>
    <source>
        <strain evidence="13">Wuxi-XJTLU</strain>
    </source>
</reference>
<dbReference type="GO" id="GO:0005615">
    <property type="term" value="C:extracellular space"/>
    <property type="evidence" value="ECO:0007669"/>
    <property type="project" value="TreeGrafter"/>
</dbReference>
<evidence type="ECO:0000256" key="11">
    <source>
        <dbReference type="SAM" id="SignalP"/>
    </source>
</evidence>
<evidence type="ECO:0000256" key="3">
    <source>
        <dbReference type="ARBA" id="ARBA00022475"/>
    </source>
</evidence>
<keyword evidence="8 10" id="KW-1133">Transmembrane helix</keyword>
<evidence type="ECO:0000256" key="7">
    <source>
        <dbReference type="ARBA" id="ARBA00022737"/>
    </source>
</evidence>
<dbReference type="InterPro" id="IPR032675">
    <property type="entry name" value="LRR_dom_sf"/>
</dbReference>
<dbReference type="SUPFAM" id="SSF52058">
    <property type="entry name" value="L domain-like"/>
    <property type="match status" value="2"/>
</dbReference>
<evidence type="ECO:0000256" key="5">
    <source>
        <dbReference type="ARBA" id="ARBA00022692"/>
    </source>
</evidence>
<dbReference type="Gene3D" id="3.40.50.10140">
    <property type="entry name" value="Toll/interleukin-1 receptor homology (TIR) domain"/>
    <property type="match status" value="1"/>
</dbReference>
<dbReference type="PANTHER" id="PTHR45712">
    <property type="entry name" value="AGAP008170-PA"/>
    <property type="match status" value="1"/>
</dbReference>
<evidence type="ECO:0000313" key="14">
    <source>
        <dbReference type="Proteomes" id="UP000192247"/>
    </source>
</evidence>
<dbReference type="SMART" id="SM00369">
    <property type="entry name" value="LRR_TYP"/>
    <property type="match status" value="22"/>
</dbReference>
<dbReference type="SUPFAM" id="SSF52200">
    <property type="entry name" value="Toll/Interleukin receptor TIR domain"/>
    <property type="match status" value="1"/>
</dbReference>
<proteinExistence type="inferred from homology"/>
<feature type="signal peptide" evidence="11">
    <location>
        <begin position="1"/>
        <end position="23"/>
    </location>
</feature>
<keyword evidence="5 10" id="KW-0812">Transmembrane</keyword>
<evidence type="ECO:0000256" key="6">
    <source>
        <dbReference type="ARBA" id="ARBA00022729"/>
    </source>
</evidence>
<dbReference type="InterPro" id="IPR001611">
    <property type="entry name" value="Leu-rich_rpt"/>
</dbReference>
<sequence>MDFVRTTGVVFSIVCFHLWMAQSVPYISPEECSWELISEQTPDVSMVCSIQSLIGETEPANFSLTFPRRMAQLSIRCDNKLLRSELVNGSFKHLQLLQKLHVENCRFDSLPSDAFAGLSSLKHLVVKTLNSDWTDMSLQVSSTSFRPLTRIEFLDLSTNNMERLPANSLCGLDQLHFVNLTHNQLSSVGDIGFTTEPQCRLSIQQLDMSYNRFKALPERSFASLPSLKELRLSHNQIARAESGSLTGLVQLETLNLAHNGLIALASALFRSTPKLSKLYLRNNSLSALPPGLFNGLDQIVVLDLAHNQLSSLEWLGSDGPLHLHHLDLSHNRLARLDPDAFRTIVDVQSLYLQNNLIEHLESNTFALLASLHTLMLSSNRLKTIRSHSFVGLSTVTTLYLDRNRLEDVDADAFSDVSALQELNVAGNRIRTLDFLSSLTMLRSLDLSDNEIENIANASYQGLGHLYALNLMGNRIGNISRGVFSNMSSVRILNIARNGIRTIEQNAFRDVSELHYLRLDSNELEDVNNLFSSFHDLIMLNISANRIRWFDYALIPSGLQWLDAHDNQIELLGDYFNLGRSIRLRTLDVSSNRLTDLDATSLPSGIEIVLLSNNSIKRIQPFSFLGKHNLTRVDLTNNLLEHIDMSLVRVSETNSSRPPPEFALARNPYLCDCHMDWLQRLQSPSTTLDNEVGWQHSRVVDLPNIECRLAWPNGPQTRPVVDVKPWEFLCGYRSHCASQCHCCDFHACNCEMLCPDNCSCYRDHLWNINIVDCSTRGHSVVRVPVDATTVYLDGNDIGALTPQSFAGLQRVQTLFVNKSNIATVHGRAFASMTRSLRVLRLNDNRLATLADDVFAGLSTLNELYLSNNQLTSVSNRTFVHLDSLRVLHLDHNHLVEMSLRTLQGNVRLIDLRLGDNPWTCRCDFTQHLADLLRKRGDTMRDMSEVSCLYNATMTLRLSELNVTDCDKLAEATSLIEQIRFQPVRDVVSLFVNLGFVLLLLLLLGTVVVVLVTVIIYRRKVKIWPYGRCGLRPWYRPTIEEEKLFDAFVSYSKRDELFVAQALASELEFGKPAYRLCLHYRDLPTAGGYLSDAIHEAVESSRRTIVVLSENFVKEDWCSYEFRSAHCEVLHNSFDKLIIIVVGQVCHHELDSDIRAWMKHSVFLHWGEHNFWDKLRASLPKARQRSLPCSDITSMAVHI</sequence>
<protein>
    <submittedName>
        <fullName evidence="13">Slit3 protein-like</fullName>
    </submittedName>
</protein>
<keyword evidence="14" id="KW-1185">Reference proteome</keyword>
<dbReference type="FunFam" id="3.80.10.10:FF:001164">
    <property type="entry name" value="GH01279p"/>
    <property type="match status" value="1"/>
</dbReference>
<feature type="chain" id="PRO_5012822591" evidence="11">
    <location>
        <begin position="24"/>
        <end position="1197"/>
    </location>
</feature>
<dbReference type="Pfam" id="PF01582">
    <property type="entry name" value="TIR"/>
    <property type="match status" value="1"/>
</dbReference>
<dbReference type="SUPFAM" id="SSF52047">
    <property type="entry name" value="RNI-like"/>
    <property type="match status" value="1"/>
</dbReference>
<dbReference type="InterPro" id="IPR050333">
    <property type="entry name" value="SLRP"/>
</dbReference>
<organism evidence="13 14">
    <name type="scientific">Tropilaelaps mercedesae</name>
    <dbReference type="NCBI Taxonomy" id="418985"/>
    <lineage>
        <taxon>Eukaryota</taxon>
        <taxon>Metazoa</taxon>
        <taxon>Ecdysozoa</taxon>
        <taxon>Arthropoda</taxon>
        <taxon>Chelicerata</taxon>
        <taxon>Arachnida</taxon>
        <taxon>Acari</taxon>
        <taxon>Parasitiformes</taxon>
        <taxon>Mesostigmata</taxon>
        <taxon>Gamasina</taxon>
        <taxon>Dermanyssoidea</taxon>
        <taxon>Laelapidae</taxon>
        <taxon>Tropilaelaps</taxon>
    </lineage>
</organism>
<dbReference type="GO" id="GO:0007165">
    <property type="term" value="P:signal transduction"/>
    <property type="evidence" value="ECO:0007669"/>
    <property type="project" value="InterPro"/>
</dbReference>
<dbReference type="FunCoup" id="A0A1V9XE39">
    <property type="interactions" value="1"/>
</dbReference>